<reference evidence="1 2" key="1">
    <citation type="journal article" date="2013" name="Mar. Genomics">
        <title>Expression of sulfatases in Rhodopirellula baltica and the diversity of sulfatases in the genus Rhodopirellula.</title>
        <authorList>
            <person name="Wegner C.E."/>
            <person name="Richter-Heitmann T."/>
            <person name="Klindworth A."/>
            <person name="Klockow C."/>
            <person name="Richter M."/>
            <person name="Achstetter T."/>
            <person name="Glockner F.O."/>
            <person name="Harder J."/>
        </authorList>
    </citation>
    <scope>NUCLEOTIDE SEQUENCE [LARGE SCALE GENOMIC DNA]</scope>
    <source>
        <strain evidence="1 2">SWK14</strain>
    </source>
</reference>
<evidence type="ECO:0000313" key="1">
    <source>
        <dbReference type="EMBL" id="ELP31503.1"/>
    </source>
</evidence>
<dbReference type="EMBL" id="AMWG01000121">
    <property type="protein sequence ID" value="ELP31503.1"/>
    <property type="molecule type" value="Genomic_DNA"/>
</dbReference>
<evidence type="ECO:0008006" key="3">
    <source>
        <dbReference type="Google" id="ProtNLM"/>
    </source>
</evidence>
<comment type="caution">
    <text evidence="1">The sequence shown here is derived from an EMBL/GenBank/DDBJ whole genome shotgun (WGS) entry which is preliminary data.</text>
</comment>
<dbReference type="SUPFAM" id="SSF50998">
    <property type="entry name" value="Quinoprotein alcohol dehydrogenase-like"/>
    <property type="match status" value="1"/>
</dbReference>
<accession>L7CBZ3</accession>
<gene>
    <name evidence="1" type="ORF">RBSWK_04521</name>
</gene>
<dbReference type="InterPro" id="IPR011047">
    <property type="entry name" value="Quinoprotein_ADH-like_sf"/>
</dbReference>
<proteinExistence type="predicted"/>
<sequence length="101" mass="10373">MAGGTAVCCIDATNLDLLWSVDLLTGADNGLLVPASDDCIFAIGDFDASCIQLDGSIRWATQTNAVLGSQASCGADSVDVYDENGLKHSFDIATGNVTPAM</sequence>
<dbReference type="PATRIC" id="fig|993516.3.peg.4826"/>
<name>L7CBZ3_RHOBT</name>
<dbReference type="InterPro" id="IPR015943">
    <property type="entry name" value="WD40/YVTN_repeat-like_dom_sf"/>
</dbReference>
<dbReference type="Proteomes" id="UP000010959">
    <property type="component" value="Unassembled WGS sequence"/>
</dbReference>
<dbReference type="Gene3D" id="2.130.10.10">
    <property type="entry name" value="YVTN repeat-like/Quinoprotein amine dehydrogenase"/>
    <property type="match status" value="1"/>
</dbReference>
<protein>
    <recommendedName>
        <fullName evidence="3">Pyrrolo-quinoline quinone</fullName>
    </recommendedName>
</protein>
<evidence type="ECO:0000313" key="2">
    <source>
        <dbReference type="Proteomes" id="UP000010959"/>
    </source>
</evidence>
<dbReference type="AlphaFoldDB" id="L7CBZ3"/>
<organism evidence="1 2">
    <name type="scientific">Rhodopirellula baltica SWK14</name>
    <dbReference type="NCBI Taxonomy" id="993516"/>
    <lineage>
        <taxon>Bacteria</taxon>
        <taxon>Pseudomonadati</taxon>
        <taxon>Planctomycetota</taxon>
        <taxon>Planctomycetia</taxon>
        <taxon>Pirellulales</taxon>
        <taxon>Pirellulaceae</taxon>
        <taxon>Rhodopirellula</taxon>
    </lineage>
</organism>